<evidence type="ECO:0000256" key="3">
    <source>
        <dbReference type="ARBA" id="ARBA00022679"/>
    </source>
</evidence>
<evidence type="ECO:0000259" key="11">
    <source>
        <dbReference type="PROSITE" id="PS50011"/>
    </source>
</evidence>
<feature type="domain" description="Protein kinase" evidence="11">
    <location>
        <begin position="14"/>
        <end position="276"/>
    </location>
</feature>
<comment type="caution">
    <text evidence="13">The sequence shown here is derived from an EMBL/GenBank/DDBJ whole genome shotgun (WGS) entry which is preliminary data.</text>
</comment>
<dbReference type="PROSITE" id="PS50032">
    <property type="entry name" value="KA1"/>
    <property type="match status" value="1"/>
</dbReference>
<feature type="compositionally biased region" description="Polar residues" evidence="10">
    <location>
        <begin position="709"/>
        <end position="731"/>
    </location>
</feature>
<keyword evidence="2" id="KW-0723">Serine/threonine-protein kinase</keyword>
<feature type="compositionally biased region" description="Gly residues" evidence="10">
    <location>
        <begin position="1315"/>
        <end position="1326"/>
    </location>
</feature>
<dbReference type="Pfam" id="PF00069">
    <property type="entry name" value="Pkinase"/>
    <property type="match status" value="1"/>
</dbReference>
<feature type="region of interest" description="Disordered" evidence="10">
    <location>
        <begin position="1217"/>
        <end position="1238"/>
    </location>
</feature>
<evidence type="ECO:0000256" key="5">
    <source>
        <dbReference type="ARBA" id="ARBA00022777"/>
    </source>
</evidence>
<keyword evidence="3" id="KW-0808">Transferase</keyword>
<feature type="compositionally biased region" description="Low complexity" evidence="10">
    <location>
        <begin position="1298"/>
        <end position="1314"/>
    </location>
</feature>
<dbReference type="InterPro" id="IPR017441">
    <property type="entry name" value="Protein_kinase_ATP_BS"/>
</dbReference>
<feature type="compositionally biased region" description="Polar residues" evidence="10">
    <location>
        <begin position="999"/>
        <end position="1018"/>
    </location>
</feature>
<evidence type="ECO:0000256" key="10">
    <source>
        <dbReference type="SAM" id="MobiDB-lite"/>
    </source>
</evidence>
<reference evidence="13" key="1">
    <citation type="journal article" date="2020" name="Fungal Divers.">
        <title>Resolving the Mortierellaceae phylogeny through synthesis of multi-gene phylogenetics and phylogenomics.</title>
        <authorList>
            <person name="Vandepol N."/>
            <person name="Liber J."/>
            <person name="Desiro A."/>
            <person name="Na H."/>
            <person name="Kennedy M."/>
            <person name="Barry K."/>
            <person name="Grigoriev I.V."/>
            <person name="Miller A.N."/>
            <person name="O'Donnell K."/>
            <person name="Stajich J.E."/>
            <person name="Bonito G."/>
        </authorList>
    </citation>
    <scope>NUCLEOTIDE SEQUENCE</scope>
    <source>
        <strain evidence="13">NRRL 2591</strain>
    </source>
</reference>
<dbReference type="SMART" id="SM00220">
    <property type="entry name" value="S_TKc"/>
    <property type="match status" value="1"/>
</dbReference>
<organism evidence="13 14">
    <name type="scientific">Mortierella hygrophila</name>
    <dbReference type="NCBI Taxonomy" id="979708"/>
    <lineage>
        <taxon>Eukaryota</taxon>
        <taxon>Fungi</taxon>
        <taxon>Fungi incertae sedis</taxon>
        <taxon>Mucoromycota</taxon>
        <taxon>Mortierellomycotina</taxon>
        <taxon>Mortierellomycetes</taxon>
        <taxon>Mortierellales</taxon>
        <taxon>Mortierellaceae</taxon>
        <taxon>Mortierella</taxon>
    </lineage>
</organism>
<dbReference type="PANTHER" id="PTHR24346:SF110">
    <property type="entry name" value="NON-SPECIFIC SERINE_THREONINE PROTEIN KINASE"/>
    <property type="match status" value="1"/>
</dbReference>
<dbReference type="InterPro" id="IPR000719">
    <property type="entry name" value="Prot_kinase_dom"/>
</dbReference>
<dbReference type="Gene3D" id="3.30.310.80">
    <property type="entry name" value="Kinase associated domain 1, KA1"/>
    <property type="match status" value="1"/>
</dbReference>
<dbReference type="PANTHER" id="PTHR24346">
    <property type="entry name" value="MAP/MICROTUBULE AFFINITY-REGULATING KINASE"/>
    <property type="match status" value="1"/>
</dbReference>
<dbReference type="GO" id="GO:0035556">
    <property type="term" value="P:intracellular signal transduction"/>
    <property type="evidence" value="ECO:0007669"/>
    <property type="project" value="TreeGrafter"/>
</dbReference>
<dbReference type="Proteomes" id="UP000723463">
    <property type="component" value="Unassembled WGS sequence"/>
</dbReference>
<feature type="compositionally biased region" description="Low complexity" evidence="10">
    <location>
        <begin position="957"/>
        <end position="971"/>
    </location>
</feature>
<name>A0A9P6K767_9FUNG</name>
<feature type="compositionally biased region" description="Polar residues" evidence="10">
    <location>
        <begin position="875"/>
        <end position="884"/>
    </location>
</feature>
<evidence type="ECO:0000259" key="12">
    <source>
        <dbReference type="PROSITE" id="PS50032"/>
    </source>
</evidence>
<protein>
    <recommendedName>
        <fullName evidence="1">non-specific serine/threonine protein kinase</fullName>
        <ecNumber evidence="1">2.7.11.1</ecNumber>
    </recommendedName>
</protein>
<accession>A0A9P6K767</accession>
<feature type="region of interest" description="Disordered" evidence="10">
    <location>
        <begin position="1298"/>
        <end position="1342"/>
    </location>
</feature>
<dbReference type="EC" id="2.7.11.1" evidence="1"/>
<sequence length="1592" mass="169355">MPPTTRRGNMFGPYLLLQTLGEGEFAKVKLGMHADSGEEVAIKLIRRQSIDNTPRINKIGREISVLRTIRHPNIIALFDVIETERYIGIVIEYASGGELFDHILAHRYLRERDACRLFAQLMSGVNYLHSKQIVHRDLKLENLLLDRNRNIIITDFGFANQFDSSSRDLMSTSCGSPCYAAPELVISDGLYVGSGVDIWSCGVILYAMLAGYLPFDDDPSNPDGDNINQLYNYILATTLVFPDYISHDARDLLRMMLVPDPAKRCNMKRIMAHRWLRPYGPMFQYSIEDLEAQAMARLNGTIWIPPKQSIPVDTREAPQYPPAQETVQSRPGPPRLDPSEVNSKRRHTFVAETTVPESQPSWAHPPTPRHELDEDSLVPVSDTSMDICEDETEAVANNNNQGQTEQGSAGFYQDIHMGIAPEMAMMVDPKEVSFDDRAMAVEGDSNGGAGQSFQQENGYQYNNVPAEAGRSSQDAQQQPIPAIVTSQSSSSLATPPTSQKGHGAQNSTFESTHETPSAAVEGDIPRPPVEPQQSVRKRQESHNGSTLETSPAVFRRPLPQHDRIRPTTIHGEPMPHDMPTPLPIYYGHHDMSPGRNPYLMAPHQERSPQVHYPSHFQQSSTSPVPDPHPLPQIHQPPHSPPQQPMPTFGQGYAHAFEHSLPPFQPRSRRQSVKSPPNSPPPVIPTRRDSLGMSQPFQFPPIQPTQFQQSGNFINNTTPQPSPLGQSLQSVTSPNSSGSYGGGNSSQRNSTHVKTHRKGPSSGRFLGFLGGLSKKNGEHHSHGNQTLTSPRAGSVYEPSLADIDSSYSPPQHSTYRRNVQPDQDLQILPSTPLPEKRATPSTPTSQHYPQMEVQTQQQPPPQQQQQHYGGVVTAAYDTQTSNQTQRGKRRKTLSLVAGSGERPPHHQQQQMQLQSLHHPISSRPPLPSAGNSDGPSSVVGGSFGSNGATSSVNGSGTGAHQAHAHSSSSGPAQRIMGWLRRKSLVKSGAEVPHFDPAEFAQTNGTTPSPGPFSGSNGDTPTKGHVSPTVGHAVNGDGSISATEEHESCPGGAAGGSVNGMMVSPCGAQGVRAGTGISVNIHGNGSQDVNNNSLMQQALQQSEVQQPTLEALIRALPPNWTDAKLKVHSGAVELSSLSSRHPAEIMFDIKMVVLRLGIEIRSDSDFKIKCVRRKRKSSSNSAASGSNGVGNGAAAGAGSTNGGGMTSLSVKSLLQGHGLHYHHHNNNTNKGGPDDTASVMSSNLSIDREAWVSARSVLGGAGGAGSMQGPGSVIGAGTSVNGQKKKNGIRTILWRNSTSASLASVSPPTPSPTSITGGNGNTSMGGGTAIVAQGSGSGSSTRQLSQVMNGSNMGLVSSPQLQPHFVGGGSGSGSVSTTAAGHGVGQGVVDSVTTDHDSAMPSSAESVPSGDDARWLRPGSVVGISNSTSATTIGAATVSQSTTVVPPLQQLQELQQQQAMLSATTSTSADGVAPSGDNITAAAATNVATAVEPLYGEEAIDSGEEIRFSIELCRMKNLRGLYSVDIRRVKGNRWAYKFLYHAILNTLDLQGKGGYLAGGLVPAQMAGIAGGVGGGAGAGAGGSGAVPNVAMSVR</sequence>
<dbReference type="EMBL" id="JAAAXW010000022">
    <property type="protein sequence ID" value="KAF9549142.1"/>
    <property type="molecule type" value="Genomic_DNA"/>
</dbReference>
<dbReference type="PROSITE" id="PS50011">
    <property type="entry name" value="PROTEIN_KINASE_DOM"/>
    <property type="match status" value="1"/>
</dbReference>
<feature type="compositionally biased region" description="Polar residues" evidence="10">
    <location>
        <begin position="838"/>
        <end position="847"/>
    </location>
</feature>
<feature type="domain" description="KA1" evidence="12">
    <location>
        <begin position="1497"/>
        <end position="1547"/>
    </location>
</feature>
<feature type="region of interest" description="Disordered" evidence="10">
    <location>
        <begin position="1169"/>
        <end position="1189"/>
    </location>
</feature>
<feature type="region of interest" description="Disordered" evidence="10">
    <location>
        <begin position="307"/>
        <end position="375"/>
    </location>
</feature>
<proteinExistence type="predicted"/>
<gene>
    <name evidence="13" type="ORF">EC957_004781</name>
</gene>
<evidence type="ECO:0000256" key="8">
    <source>
        <dbReference type="ARBA" id="ARBA00048679"/>
    </source>
</evidence>
<dbReference type="InterPro" id="IPR028375">
    <property type="entry name" value="KA1/Ssp2_C"/>
</dbReference>
<keyword evidence="5" id="KW-0418">Kinase</keyword>
<evidence type="ECO:0000256" key="1">
    <source>
        <dbReference type="ARBA" id="ARBA00012513"/>
    </source>
</evidence>
<dbReference type="PROSITE" id="PS00107">
    <property type="entry name" value="PROTEIN_KINASE_ATP"/>
    <property type="match status" value="1"/>
</dbReference>
<evidence type="ECO:0000256" key="7">
    <source>
        <dbReference type="ARBA" id="ARBA00047899"/>
    </source>
</evidence>
<evidence type="ECO:0000256" key="9">
    <source>
        <dbReference type="PROSITE-ProRule" id="PRU10141"/>
    </source>
</evidence>
<feature type="region of interest" description="Disordered" evidence="10">
    <location>
        <begin position="484"/>
        <end position="582"/>
    </location>
</feature>
<feature type="compositionally biased region" description="Polar residues" evidence="10">
    <location>
        <begin position="484"/>
        <end position="510"/>
    </location>
</feature>
<evidence type="ECO:0000313" key="13">
    <source>
        <dbReference type="EMBL" id="KAF9549142.1"/>
    </source>
</evidence>
<feature type="binding site" evidence="9">
    <location>
        <position position="43"/>
    </location>
    <ligand>
        <name>ATP</name>
        <dbReference type="ChEBI" id="CHEBI:30616"/>
    </ligand>
</feature>
<dbReference type="SUPFAM" id="SSF56112">
    <property type="entry name" value="Protein kinase-like (PK-like)"/>
    <property type="match status" value="1"/>
</dbReference>
<dbReference type="InterPro" id="IPR001772">
    <property type="entry name" value="KA1_dom"/>
</dbReference>
<evidence type="ECO:0000256" key="4">
    <source>
        <dbReference type="ARBA" id="ARBA00022741"/>
    </source>
</evidence>
<dbReference type="GO" id="GO:0005524">
    <property type="term" value="F:ATP binding"/>
    <property type="evidence" value="ECO:0007669"/>
    <property type="project" value="UniProtKB-UniRule"/>
</dbReference>
<dbReference type="Pfam" id="PF02149">
    <property type="entry name" value="KA1"/>
    <property type="match status" value="1"/>
</dbReference>
<dbReference type="InterPro" id="IPR011009">
    <property type="entry name" value="Kinase-like_dom_sf"/>
</dbReference>
<dbReference type="Gene3D" id="1.10.510.10">
    <property type="entry name" value="Transferase(Phosphotransferase) domain 1"/>
    <property type="match status" value="1"/>
</dbReference>
<feature type="compositionally biased region" description="Low complexity" evidence="10">
    <location>
        <begin position="759"/>
        <end position="772"/>
    </location>
</feature>
<dbReference type="GO" id="GO:0004674">
    <property type="term" value="F:protein serine/threonine kinase activity"/>
    <property type="evidence" value="ECO:0007669"/>
    <property type="project" value="UniProtKB-KW"/>
</dbReference>
<keyword evidence="14" id="KW-1185">Reference proteome</keyword>
<feature type="compositionally biased region" description="Polar residues" evidence="10">
    <location>
        <begin position="804"/>
        <end position="822"/>
    </location>
</feature>
<keyword evidence="4 9" id="KW-0547">Nucleotide-binding</keyword>
<feature type="compositionally biased region" description="Low complexity" evidence="10">
    <location>
        <begin position="929"/>
        <end position="939"/>
    </location>
</feature>
<evidence type="ECO:0000313" key="14">
    <source>
        <dbReference type="Proteomes" id="UP000723463"/>
    </source>
</evidence>
<evidence type="ECO:0000256" key="6">
    <source>
        <dbReference type="ARBA" id="ARBA00022840"/>
    </source>
</evidence>
<feature type="compositionally biased region" description="Low complexity" evidence="10">
    <location>
        <begin position="905"/>
        <end position="917"/>
    </location>
</feature>
<dbReference type="GO" id="GO:0005737">
    <property type="term" value="C:cytoplasm"/>
    <property type="evidence" value="ECO:0007669"/>
    <property type="project" value="TreeGrafter"/>
</dbReference>
<comment type="catalytic activity">
    <reaction evidence="7">
        <text>L-threonyl-[protein] + ATP = O-phospho-L-threonyl-[protein] + ADP + H(+)</text>
        <dbReference type="Rhea" id="RHEA:46608"/>
        <dbReference type="Rhea" id="RHEA-COMP:11060"/>
        <dbReference type="Rhea" id="RHEA-COMP:11605"/>
        <dbReference type="ChEBI" id="CHEBI:15378"/>
        <dbReference type="ChEBI" id="CHEBI:30013"/>
        <dbReference type="ChEBI" id="CHEBI:30616"/>
        <dbReference type="ChEBI" id="CHEBI:61977"/>
        <dbReference type="ChEBI" id="CHEBI:456216"/>
        <dbReference type="EC" id="2.7.11.1"/>
    </reaction>
</comment>
<dbReference type="FunFam" id="1.10.510.10:FF:000636">
    <property type="entry name" value="Non-specific serine/threonine protein kinase"/>
    <property type="match status" value="1"/>
</dbReference>
<dbReference type="InterPro" id="IPR008271">
    <property type="entry name" value="Ser/Thr_kinase_AS"/>
</dbReference>
<dbReference type="SUPFAM" id="SSF103243">
    <property type="entry name" value="KA1-like"/>
    <property type="match status" value="1"/>
</dbReference>
<dbReference type="PROSITE" id="PS00108">
    <property type="entry name" value="PROTEIN_KINASE_ST"/>
    <property type="match status" value="1"/>
</dbReference>
<evidence type="ECO:0000256" key="2">
    <source>
        <dbReference type="ARBA" id="ARBA00022527"/>
    </source>
</evidence>
<comment type="catalytic activity">
    <reaction evidence="8">
        <text>L-seryl-[protein] + ATP = O-phospho-L-seryl-[protein] + ADP + H(+)</text>
        <dbReference type="Rhea" id="RHEA:17989"/>
        <dbReference type="Rhea" id="RHEA-COMP:9863"/>
        <dbReference type="Rhea" id="RHEA-COMP:11604"/>
        <dbReference type="ChEBI" id="CHEBI:15378"/>
        <dbReference type="ChEBI" id="CHEBI:29999"/>
        <dbReference type="ChEBI" id="CHEBI:30616"/>
        <dbReference type="ChEBI" id="CHEBI:83421"/>
        <dbReference type="ChEBI" id="CHEBI:456216"/>
        <dbReference type="EC" id="2.7.11.1"/>
    </reaction>
</comment>
<feature type="region of interest" description="Disordered" evidence="10">
    <location>
        <begin position="1393"/>
        <end position="1412"/>
    </location>
</feature>
<keyword evidence="6 9" id="KW-0067">ATP-binding</keyword>
<feature type="region of interest" description="Disordered" evidence="10">
    <location>
        <begin position="995"/>
        <end position="1051"/>
    </location>
</feature>
<feature type="region of interest" description="Disordered" evidence="10">
    <location>
        <begin position="595"/>
        <end position="971"/>
    </location>
</feature>
<dbReference type="FunFam" id="3.30.200.20:FF:000003">
    <property type="entry name" value="Non-specific serine/threonine protein kinase"/>
    <property type="match status" value="1"/>
</dbReference>